<organism evidence="1 2">
    <name type="scientific">Datura stramonium</name>
    <name type="common">Jimsonweed</name>
    <name type="synonym">Common thornapple</name>
    <dbReference type="NCBI Taxonomy" id="4076"/>
    <lineage>
        <taxon>Eukaryota</taxon>
        <taxon>Viridiplantae</taxon>
        <taxon>Streptophyta</taxon>
        <taxon>Embryophyta</taxon>
        <taxon>Tracheophyta</taxon>
        <taxon>Spermatophyta</taxon>
        <taxon>Magnoliopsida</taxon>
        <taxon>eudicotyledons</taxon>
        <taxon>Gunneridae</taxon>
        <taxon>Pentapetalae</taxon>
        <taxon>asterids</taxon>
        <taxon>lamiids</taxon>
        <taxon>Solanales</taxon>
        <taxon>Solanaceae</taxon>
        <taxon>Solanoideae</taxon>
        <taxon>Datureae</taxon>
        <taxon>Datura</taxon>
    </lineage>
</organism>
<evidence type="ECO:0000313" key="1">
    <source>
        <dbReference type="EMBL" id="MCD9644821.1"/>
    </source>
</evidence>
<dbReference type="Proteomes" id="UP000823775">
    <property type="component" value="Unassembled WGS sequence"/>
</dbReference>
<name>A0ABS8VEP3_DATST</name>
<keyword evidence="2" id="KW-1185">Reference proteome</keyword>
<dbReference type="EMBL" id="JACEIK010004256">
    <property type="protein sequence ID" value="MCD9644821.1"/>
    <property type="molecule type" value="Genomic_DNA"/>
</dbReference>
<accession>A0ABS8VEP3</accession>
<comment type="caution">
    <text evidence="1">The sequence shown here is derived from an EMBL/GenBank/DDBJ whole genome shotgun (WGS) entry which is preliminary data.</text>
</comment>
<protein>
    <submittedName>
        <fullName evidence="1">Uncharacterized protein</fullName>
    </submittedName>
</protein>
<evidence type="ECO:0000313" key="2">
    <source>
        <dbReference type="Proteomes" id="UP000823775"/>
    </source>
</evidence>
<sequence>SFRFIGTDHPLLRALLFNFCPTTCHPLIDGQSFGKTVRTIPSCLARVHSSIYELYFWKMVRLLNRIVRTLLVEFMESATRKDGRRCGSSFRQTIPMLPRPLSIFLA</sequence>
<proteinExistence type="predicted"/>
<reference evidence="1 2" key="1">
    <citation type="journal article" date="2021" name="BMC Genomics">
        <title>Datura genome reveals duplications of psychoactive alkaloid biosynthetic genes and high mutation rate following tissue culture.</title>
        <authorList>
            <person name="Rajewski A."/>
            <person name="Carter-House D."/>
            <person name="Stajich J."/>
            <person name="Litt A."/>
        </authorList>
    </citation>
    <scope>NUCLEOTIDE SEQUENCE [LARGE SCALE GENOMIC DNA]</scope>
    <source>
        <strain evidence="1">AR-01</strain>
    </source>
</reference>
<gene>
    <name evidence="1" type="ORF">HAX54_033270</name>
</gene>
<feature type="non-terminal residue" evidence="1">
    <location>
        <position position="1"/>
    </location>
</feature>